<evidence type="ECO:0000313" key="2">
    <source>
        <dbReference type="Proteomes" id="UP001054252"/>
    </source>
</evidence>
<protein>
    <submittedName>
        <fullName evidence="1">Uncharacterized protein</fullName>
    </submittedName>
</protein>
<gene>
    <name evidence="1" type="ORF">SLEP1_g8630</name>
</gene>
<proteinExistence type="predicted"/>
<reference evidence="1 2" key="1">
    <citation type="journal article" date="2021" name="Commun. Biol.">
        <title>The genome of Shorea leprosula (Dipterocarpaceae) highlights the ecological relevance of drought in aseasonal tropical rainforests.</title>
        <authorList>
            <person name="Ng K.K.S."/>
            <person name="Kobayashi M.J."/>
            <person name="Fawcett J.A."/>
            <person name="Hatakeyama M."/>
            <person name="Paape T."/>
            <person name="Ng C.H."/>
            <person name="Ang C.C."/>
            <person name="Tnah L.H."/>
            <person name="Lee C.T."/>
            <person name="Nishiyama T."/>
            <person name="Sese J."/>
            <person name="O'Brien M.J."/>
            <person name="Copetti D."/>
            <person name="Mohd Noor M.I."/>
            <person name="Ong R.C."/>
            <person name="Putra M."/>
            <person name="Sireger I.Z."/>
            <person name="Indrioko S."/>
            <person name="Kosugi Y."/>
            <person name="Izuno A."/>
            <person name="Isagi Y."/>
            <person name="Lee S.L."/>
            <person name="Shimizu K.K."/>
        </authorList>
    </citation>
    <scope>NUCLEOTIDE SEQUENCE [LARGE SCALE GENOMIC DNA]</scope>
    <source>
        <strain evidence="1">214</strain>
    </source>
</reference>
<dbReference type="EMBL" id="BPVZ01000009">
    <property type="protein sequence ID" value="GKU95249.1"/>
    <property type="molecule type" value="Genomic_DNA"/>
</dbReference>
<comment type="caution">
    <text evidence="1">The sequence shown here is derived from an EMBL/GenBank/DDBJ whole genome shotgun (WGS) entry which is preliminary data.</text>
</comment>
<name>A0AAV5IC55_9ROSI</name>
<sequence length="99" mass="10921">MTVLRSMNNVSLIILCLKTTKSSSSAMDLTRKNSASPKLLEIGCPYGTVPIKRTSKEKIIRAKTFMNGRMANVHPTAGGTTSFHCIHSIPHYHLSTYNI</sequence>
<organism evidence="1 2">
    <name type="scientific">Rubroshorea leprosula</name>
    <dbReference type="NCBI Taxonomy" id="152421"/>
    <lineage>
        <taxon>Eukaryota</taxon>
        <taxon>Viridiplantae</taxon>
        <taxon>Streptophyta</taxon>
        <taxon>Embryophyta</taxon>
        <taxon>Tracheophyta</taxon>
        <taxon>Spermatophyta</taxon>
        <taxon>Magnoliopsida</taxon>
        <taxon>eudicotyledons</taxon>
        <taxon>Gunneridae</taxon>
        <taxon>Pentapetalae</taxon>
        <taxon>rosids</taxon>
        <taxon>malvids</taxon>
        <taxon>Malvales</taxon>
        <taxon>Dipterocarpaceae</taxon>
        <taxon>Rubroshorea</taxon>
    </lineage>
</organism>
<keyword evidence="2" id="KW-1185">Reference proteome</keyword>
<dbReference type="Proteomes" id="UP001054252">
    <property type="component" value="Unassembled WGS sequence"/>
</dbReference>
<evidence type="ECO:0000313" key="1">
    <source>
        <dbReference type="EMBL" id="GKU95249.1"/>
    </source>
</evidence>
<dbReference type="AlphaFoldDB" id="A0AAV5IC55"/>
<accession>A0AAV5IC55</accession>